<dbReference type="OrthoDB" id="1102869at2759"/>
<keyword evidence="1" id="KW-0479">Metal-binding</keyword>
<evidence type="ECO:0000313" key="7">
    <source>
        <dbReference type="EMBL" id="CAA7024507.1"/>
    </source>
</evidence>
<dbReference type="SUPFAM" id="SSF57889">
    <property type="entry name" value="Cysteine-rich domain"/>
    <property type="match status" value="3"/>
</dbReference>
<organism evidence="7 8">
    <name type="scientific">Microthlaspi erraticum</name>
    <dbReference type="NCBI Taxonomy" id="1685480"/>
    <lineage>
        <taxon>Eukaryota</taxon>
        <taxon>Viridiplantae</taxon>
        <taxon>Streptophyta</taxon>
        <taxon>Embryophyta</taxon>
        <taxon>Tracheophyta</taxon>
        <taxon>Spermatophyta</taxon>
        <taxon>Magnoliopsida</taxon>
        <taxon>eudicotyledons</taxon>
        <taxon>Gunneridae</taxon>
        <taxon>Pentapetalae</taxon>
        <taxon>rosids</taxon>
        <taxon>malvids</taxon>
        <taxon>Brassicales</taxon>
        <taxon>Brassicaceae</taxon>
        <taxon>Coluteocarpeae</taxon>
        <taxon>Microthlaspi</taxon>
    </lineage>
</organism>
<evidence type="ECO:0000313" key="8">
    <source>
        <dbReference type="Proteomes" id="UP000467841"/>
    </source>
</evidence>
<dbReference type="InterPro" id="IPR054483">
    <property type="entry name" value="DC1-like_CT"/>
</dbReference>
<keyword evidence="8" id="KW-1185">Reference proteome</keyword>
<dbReference type="PANTHER" id="PTHR32410">
    <property type="entry name" value="CYSTEINE/HISTIDINE-RICH C1 DOMAIN FAMILY PROTEIN"/>
    <property type="match status" value="1"/>
</dbReference>
<evidence type="ECO:0000259" key="6">
    <source>
        <dbReference type="PROSITE" id="PS50016"/>
    </source>
</evidence>
<evidence type="ECO:0000256" key="3">
    <source>
        <dbReference type="ARBA" id="ARBA00022771"/>
    </source>
</evidence>
<proteinExistence type="predicted"/>
<dbReference type="InterPro" id="IPR004146">
    <property type="entry name" value="DC1"/>
</dbReference>
<sequence>MDSDSELKLVSLISQLLNIPDVYAPDWESKIISLSIQITSLVKSMDFASQPKPESKLMSLVTQTVSLFNSMDLDSLPKPLWKIISLISQRMSIDSDQKPKSGFNLHSLVDQTLELKTEPDLISLIRQIVFIVISMNQNSKKFISLCPQLQGEFSGGKFEASRSQEITGFKWSCFIGNWDILAVTGRRGEDATHFLCRGCHGKQHQEYEKVPIEIKHPLHPNHSLQLVWNWLNQTRKCYCCDEDLIEVFYYCKTCDYAMNIACVEKSPLSHKDCPKWHEHTLALFPRRKASLNCNICSLADSSSPLYMCPPCDFVVHQKCFTLPHLIRICRHPHRILFTPSFDERDWSCSICRRKIDNEYGGYSCTKDGCLYAAHSRCATQSNVWDGTDLVGVPEETEEEIVEPFVRISDGIIRHFSHEHHLLRLDENTHRDYDENRQCQACITPIYFGRFYSCVQCEFVLHETCANLSRKLYHPTHPHLFTLALIGGTENVVNFKNLCFTCGRLVTAGFFYECRKEECKFKLHVHCATISEPLVREIHAHPLFLTSKPEERRECCLCYELNNKYTTDTFNCIECDRFSMCFRCAAIPEKVRHKHDKHILTLSYGEETSTTKKSLVVDCEKITNLAEWFYMYNEDRRTTGNWCEGCERKIEPKEWFYMCDEDCCVTLHMECLIGRDLYLKPGSSFTTEEDVRVSVLPNNHHMSRPICSSCEKRCSHKIVFHCSASIFCCLTCWARGTR</sequence>
<comment type="caution">
    <text evidence="7">The sequence shown here is derived from an EMBL/GenBank/DDBJ whole genome shotgun (WGS) entry which is preliminary data.</text>
</comment>
<keyword evidence="4" id="KW-0862">Zinc</keyword>
<protein>
    <recommendedName>
        <fullName evidence="6">PHD-type domain-containing protein</fullName>
    </recommendedName>
</protein>
<keyword evidence="2" id="KW-0677">Repeat</keyword>
<gene>
    <name evidence="7" type="ORF">MERR_LOCUS11742</name>
</gene>
<dbReference type="PANTHER" id="PTHR32410:SF153">
    <property type="entry name" value="CHP-RICH ZINC FINGER PROTEIN-LIKE-RELATED"/>
    <property type="match status" value="1"/>
</dbReference>
<dbReference type="Pfam" id="PF03107">
    <property type="entry name" value="C1_2"/>
    <property type="match status" value="6"/>
</dbReference>
<dbReference type="Gene3D" id="3.30.40.10">
    <property type="entry name" value="Zinc/RING finger domain, C3HC4 (zinc finger)"/>
    <property type="match status" value="1"/>
</dbReference>
<dbReference type="InterPro" id="IPR053192">
    <property type="entry name" value="Vacuole_Formation_Reg"/>
</dbReference>
<dbReference type="PROSITE" id="PS50016">
    <property type="entry name" value="ZF_PHD_2"/>
    <property type="match status" value="1"/>
</dbReference>
<evidence type="ECO:0000256" key="2">
    <source>
        <dbReference type="ARBA" id="ARBA00022737"/>
    </source>
</evidence>
<accession>A0A6D2I7I7</accession>
<evidence type="ECO:0000256" key="1">
    <source>
        <dbReference type="ARBA" id="ARBA00022723"/>
    </source>
</evidence>
<dbReference type="GO" id="GO:0008270">
    <property type="term" value="F:zinc ion binding"/>
    <property type="evidence" value="ECO:0007669"/>
    <property type="project" value="UniProtKB-KW"/>
</dbReference>
<evidence type="ECO:0000256" key="4">
    <source>
        <dbReference type="ARBA" id="ARBA00022833"/>
    </source>
</evidence>
<dbReference type="InterPro" id="IPR046349">
    <property type="entry name" value="C1-like_sf"/>
</dbReference>
<dbReference type="Proteomes" id="UP000467841">
    <property type="component" value="Unassembled WGS sequence"/>
</dbReference>
<feature type="domain" description="PHD-type" evidence="6">
    <location>
        <begin position="290"/>
        <end position="354"/>
    </location>
</feature>
<dbReference type="EMBL" id="CACVBM020000888">
    <property type="protein sequence ID" value="CAA7024507.1"/>
    <property type="molecule type" value="Genomic_DNA"/>
</dbReference>
<dbReference type="InterPro" id="IPR013083">
    <property type="entry name" value="Znf_RING/FYVE/PHD"/>
</dbReference>
<name>A0A6D2I7I7_9BRAS</name>
<dbReference type="AlphaFoldDB" id="A0A6D2I7I7"/>
<dbReference type="InterPro" id="IPR019787">
    <property type="entry name" value="Znf_PHD-finger"/>
</dbReference>
<keyword evidence="3 5" id="KW-0863">Zinc-finger</keyword>
<reference evidence="7" key="1">
    <citation type="submission" date="2020-01" db="EMBL/GenBank/DDBJ databases">
        <authorList>
            <person name="Mishra B."/>
        </authorList>
    </citation>
    <scope>NUCLEOTIDE SEQUENCE [LARGE SCALE GENOMIC DNA]</scope>
</reference>
<dbReference type="Pfam" id="PF22926">
    <property type="entry name" value="C1-like_CT"/>
    <property type="match status" value="1"/>
</dbReference>
<evidence type="ECO:0000256" key="5">
    <source>
        <dbReference type="PROSITE-ProRule" id="PRU00146"/>
    </source>
</evidence>